<organism evidence="1 2">
    <name type="scientific">Gracilibacillus salitolerans</name>
    <dbReference type="NCBI Taxonomy" id="2663022"/>
    <lineage>
        <taxon>Bacteria</taxon>
        <taxon>Bacillati</taxon>
        <taxon>Bacillota</taxon>
        <taxon>Bacilli</taxon>
        <taxon>Bacillales</taxon>
        <taxon>Bacillaceae</taxon>
        <taxon>Gracilibacillus</taxon>
    </lineage>
</organism>
<accession>A0A5Q2TKA4</accession>
<dbReference type="Proteomes" id="UP000339690">
    <property type="component" value="Chromosome"/>
</dbReference>
<name>A0A5Q2TKA4_9BACI</name>
<reference evidence="1 2" key="1">
    <citation type="submission" date="2019-11" db="EMBL/GenBank/DDBJ databases">
        <title>Gracilibacillus salitolerans sp. nov., a moderate halophile isolated from a saline soil in northwest China.</title>
        <authorList>
            <person name="Gan L."/>
        </authorList>
    </citation>
    <scope>NUCLEOTIDE SEQUENCE [LARGE SCALE GENOMIC DNA]</scope>
    <source>
        <strain evidence="1 2">SCU50</strain>
    </source>
</reference>
<gene>
    <name evidence="1" type="ORF">GI584_15490</name>
</gene>
<dbReference type="RefSeq" id="WP_100359869.1">
    <property type="nucleotide sequence ID" value="NZ_CP045915.1"/>
</dbReference>
<evidence type="ECO:0000313" key="1">
    <source>
        <dbReference type="EMBL" id="QGH35369.1"/>
    </source>
</evidence>
<keyword evidence="2" id="KW-1185">Reference proteome</keyword>
<sequence>MAQLIKLENYISRYQRDIFHYPSQFSRLKKENWERLKYLWEDQMQLKLEGKNEEDLKETNFSRWRSFFNSRSESDELDTEEESDEFDILPATEEDLKHYFLDTLIPFQLKWASTTINEMSFIDRNYYQDFLLKYFLQRIPDTHLLLYFPVFQLKNGPMEGEIVLISPLEIEIITLSEKPSNQTIIPNDARLWFLEENNIQSKFLSPLISTKRTETVIQSILKKYQLDFPVKKVILSRTNLIEYQLEPYHTKFIDRDRHEEWLKEKQQLYTPLKHQQLKVAEALLKHCESVAVKRPEWEQEDTPDSFSK</sequence>
<protein>
    <submittedName>
        <fullName evidence="1">NERD domain-containing protein</fullName>
    </submittedName>
</protein>
<dbReference type="KEGG" id="grc:GI584_15490"/>
<evidence type="ECO:0000313" key="2">
    <source>
        <dbReference type="Proteomes" id="UP000339690"/>
    </source>
</evidence>
<dbReference type="AlphaFoldDB" id="A0A5Q2TKA4"/>
<dbReference type="EMBL" id="CP045915">
    <property type="protein sequence ID" value="QGH35369.1"/>
    <property type="molecule type" value="Genomic_DNA"/>
</dbReference>
<proteinExistence type="predicted"/>